<sequence>MRGVGGLALDVRYFSVCVPLLFYFSFLGLVLKLSIPLRSHQLLHPSVDHQRFYQQSDVDHQPEIQETIVELKEFDKSIPPVQLLTLIFKSVDKDNDKLVSVSELSEYIHKRTKEHINQALQENYGLFMAIDKEPRNGVISWDEYHHYFLHQHGVDEEYIRTHNERHSGLGRSLKETIARDKASWSEAARIDPDFLTLDEFLAFRHPESSHDTILTLVDDLLDKLDRDGDETLTEDEFALLQVGGGEQVVSQGEEERRTEFRSLIDSDGNGRADRNELLRYIDPKNPRHAREEAETLVTLSDSDHDGKLTLSEVLTKMDLFLGSKMVDTAKSFHDEF</sequence>
<proteinExistence type="predicted"/>
<organism evidence="6 7">
    <name type="scientific">Ranatra chinensis</name>
    <dbReference type="NCBI Taxonomy" id="642074"/>
    <lineage>
        <taxon>Eukaryota</taxon>
        <taxon>Metazoa</taxon>
        <taxon>Ecdysozoa</taxon>
        <taxon>Arthropoda</taxon>
        <taxon>Hexapoda</taxon>
        <taxon>Insecta</taxon>
        <taxon>Pterygota</taxon>
        <taxon>Neoptera</taxon>
        <taxon>Paraneoptera</taxon>
        <taxon>Hemiptera</taxon>
        <taxon>Heteroptera</taxon>
        <taxon>Panheteroptera</taxon>
        <taxon>Nepomorpha</taxon>
        <taxon>Nepidae</taxon>
        <taxon>Ranatrinae</taxon>
        <taxon>Ranatra</taxon>
    </lineage>
</organism>
<reference evidence="6 7" key="1">
    <citation type="submission" date="2024-07" db="EMBL/GenBank/DDBJ databases">
        <title>Chromosome-level genome assembly of the water stick insect Ranatra chinensis (Heteroptera: Nepidae).</title>
        <authorList>
            <person name="Liu X."/>
        </authorList>
    </citation>
    <scope>NUCLEOTIDE SEQUENCE [LARGE SCALE GENOMIC DNA]</scope>
    <source>
        <strain evidence="6">Cailab_2021Rc</strain>
        <tissue evidence="6">Muscle</tissue>
    </source>
</reference>
<dbReference type="PANTHER" id="PTHR10827">
    <property type="entry name" value="RETICULOCALBIN"/>
    <property type="match status" value="1"/>
</dbReference>
<dbReference type="PROSITE" id="PS50222">
    <property type="entry name" value="EF_HAND_2"/>
    <property type="match status" value="2"/>
</dbReference>
<evidence type="ECO:0000256" key="3">
    <source>
        <dbReference type="ARBA" id="ARBA00022837"/>
    </source>
</evidence>
<keyword evidence="4" id="KW-0812">Transmembrane</keyword>
<evidence type="ECO:0000256" key="2">
    <source>
        <dbReference type="ARBA" id="ARBA00022737"/>
    </source>
</evidence>
<dbReference type="PANTHER" id="PTHR10827:SF98">
    <property type="entry name" value="45 KDA CALCIUM-BINDING PROTEIN"/>
    <property type="match status" value="1"/>
</dbReference>
<keyword evidence="7" id="KW-1185">Reference proteome</keyword>
<keyword evidence="1" id="KW-0479">Metal-binding</keyword>
<dbReference type="EMBL" id="JBFDAA010000017">
    <property type="protein sequence ID" value="KAL1116570.1"/>
    <property type="molecule type" value="Genomic_DNA"/>
</dbReference>
<dbReference type="GO" id="GO:0046872">
    <property type="term" value="F:metal ion binding"/>
    <property type="evidence" value="ECO:0007669"/>
    <property type="project" value="UniProtKB-KW"/>
</dbReference>
<keyword evidence="3" id="KW-0106">Calcium</keyword>
<keyword evidence="4" id="KW-1133">Transmembrane helix</keyword>
<dbReference type="Gene3D" id="1.10.238.10">
    <property type="entry name" value="EF-hand"/>
    <property type="match status" value="2"/>
</dbReference>
<evidence type="ECO:0000256" key="4">
    <source>
        <dbReference type="SAM" id="Phobius"/>
    </source>
</evidence>
<evidence type="ECO:0000313" key="7">
    <source>
        <dbReference type="Proteomes" id="UP001558652"/>
    </source>
</evidence>
<feature type="domain" description="EF-hand" evidence="5">
    <location>
        <begin position="288"/>
        <end position="323"/>
    </location>
</feature>
<dbReference type="PROSITE" id="PS00018">
    <property type="entry name" value="EF_HAND_1"/>
    <property type="match status" value="2"/>
</dbReference>
<dbReference type="InterPro" id="IPR002048">
    <property type="entry name" value="EF_hand_dom"/>
</dbReference>
<feature type="domain" description="EF-hand" evidence="5">
    <location>
        <begin position="79"/>
        <end position="114"/>
    </location>
</feature>
<feature type="transmembrane region" description="Helical" evidence="4">
    <location>
        <begin position="12"/>
        <end position="31"/>
    </location>
</feature>
<dbReference type="InterPro" id="IPR018247">
    <property type="entry name" value="EF_Hand_1_Ca_BS"/>
</dbReference>
<evidence type="ECO:0000259" key="5">
    <source>
        <dbReference type="PROSITE" id="PS50222"/>
    </source>
</evidence>
<accession>A0ABD0YMX3</accession>
<keyword evidence="2" id="KW-0677">Repeat</keyword>
<dbReference type="AlphaFoldDB" id="A0ABD0YMX3"/>
<dbReference type="Proteomes" id="UP001558652">
    <property type="component" value="Unassembled WGS sequence"/>
</dbReference>
<dbReference type="SUPFAM" id="SSF47473">
    <property type="entry name" value="EF-hand"/>
    <property type="match status" value="2"/>
</dbReference>
<name>A0ABD0YMX3_9HEMI</name>
<gene>
    <name evidence="6" type="ORF">AAG570_005042</name>
</gene>
<protein>
    <recommendedName>
        <fullName evidence="5">EF-hand domain-containing protein</fullName>
    </recommendedName>
</protein>
<evidence type="ECO:0000256" key="1">
    <source>
        <dbReference type="ARBA" id="ARBA00022723"/>
    </source>
</evidence>
<evidence type="ECO:0000313" key="6">
    <source>
        <dbReference type="EMBL" id="KAL1116570.1"/>
    </source>
</evidence>
<keyword evidence="4" id="KW-0472">Membrane</keyword>
<dbReference type="InterPro" id="IPR011992">
    <property type="entry name" value="EF-hand-dom_pair"/>
</dbReference>
<comment type="caution">
    <text evidence="6">The sequence shown here is derived from an EMBL/GenBank/DDBJ whole genome shotgun (WGS) entry which is preliminary data.</text>
</comment>